<evidence type="ECO:0000313" key="3">
    <source>
        <dbReference type="Proteomes" id="UP000198512"/>
    </source>
</evidence>
<dbReference type="RefSeq" id="WP_069515995.1">
    <property type="nucleotide sequence ID" value="NZ_FOFP01000002.1"/>
</dbReference>
<evidence type="ECO:0000256" key="1">
    <source>
        <dbReference type="HAMAP-Rule" id="MF_00775"/>
    </source>
</evidence>
<dbReference type="EMBL" id="FOFP01000002">
    <property type="protein sequence ID" value="SEP90569.1"/>
    <property type="molecule type" value="Genomic_DNA"/>
</dbReference>
<dbReference type="Gene3D" id="2.40.160.20">
    <property type="match status" value="1"/>
</dbReference>
<dbReference type="Pfam" id="PF11578">
    <property type="entry name" value="DUF3237"/>
    <property type="match status" value="1"/>
</dbReference>
<evidence type="ECO:0000313" key="2">
    <source>
        <dbReference type="EMBL" id="SEP90569.1"/>
    </source>
</evidence>
<dbReference type="PANTHER" id="PTHR37315">
    <property type="entry name" value="UPF0311 PROTEIN BLR7842"/>
    <property type="match status" value="1"/>
</dbReference>
<organism evidence="2 3">
    <name type="scientific">Pseudomonas cuatrocienegasensis</name>
    <dbReference type="NCBI Taxonomy" id="543360"/>
    <lineage>
        <taxon>Bacteria</taxon>
        <taxon>Pseudomonadati</taxon>
        <taxon>Pseudomonadota</taxon>
        <taxon>Gammaproteobacteria</taxon>
        <taxon>Pseudomonadales</taxon>
        <taxon>Pseudomonadaceae</taxon>
        <taxon>Pseudomonas</taxon>
    </lineage>
</organism>
<dbReference type="PANTHER" id="PTHR37315:SF1">
    <property type="entry name" value="UPF0311 PROTEIN BLR7842"/>
    <property type="match status" value="1"/>
</dbReference>
<dbReference type="HAMAP" id="MF_00775">
    <property type="entry name" value="UPF0311"/>
    <property type="match status" value="1"/>
</dbReference>
<comment type="similarity">
    <text evidence="1">Belongs to the UPF0311 family.</text>
</comment>
<gene>
    <name evidence="2" type="ORF">SAMN05216600_102221</name>
</gene>
<name>A0ABY1B4L7_9PSED</name>
<keyword evidence="3" id="KW-1185">Reference proteome</keyword>
<protein>
    <recommendedName>
        <fullName evidence="1">UPF0311 protein SAMN05216600_102221</fullName>
    </recommendedName>
</protein>
<reference evidence="2 3" key="1">
    <citation type="submission" date="2016-10" db="EMBL/GenBank/DDBJ databases">
        <authorList>
            <person name="Varghese N."/>
            <person name="Submissions S."/>
        </authorList>
    </citation>
    <scope>NUCLEOTIDE SEQUENCE [LARGE SCALE GENOMIC DNA]</scope>
    <source>
        <strain evidence="2 3">CIP 109853</strain>
    </source>
</reference>
<comment type="caution">
    <text evidence="2">The sequence shown here is derived from an EMBL/GenBank/DDBJ whole genome shotgun (WGS) entry which is preliminary data.</text>
</comment>
<proteinExistence type="inferred from homology"/>
<accession>A0ABY1B4L7</accession>
<sequence>MRGMPNPFPHPVMTITAQIAEGEVVGKCADGYRVNYPIIGGHFSGPLLRGEVLPGGADWFLLRQDGVGDLDARYQLRTDDGVLINIHNIGLLTLTARGRELEALGVWPIPEAEYSCTCTPRFQVAEGPLGWLTQHAFFGQVHYPTTSEVLIHCYSLAALSTDENNVNP</sequence>
<dbReference type="InterPro" id="IPR020915">
    <property type="entry name" value="UPF0311"/>
</dbReference>
<dbReference type="Proteomes" id="UP000198512">
    <property type="component" value="Unassembled WGS sequence"/>
</dbReference>